<gene>
    <name evidence="1" type="ORF">SAMN05444351_2622</name>
</gene>
<dbReference type="RefSeq" id="WP_073420490.1">
    <property type="nucleotide sequence ID" value="NZ_FQVX01000002.1"/>
</dbReference>
<dbReference type="InterPro" id="IPR046275">
    <property type="entry name" value="DUF6308"/>
</dbReference>
<protein>
    <submittedName>
        <fullName evidence="1">Uncharacterized protein</fullName>
    </submittedName>
</protein>
<name>A0A1M5JRD7_9ACTN</name>
<dbReference type="Pfam" id="PF19827">
    <property type="entry name" value="DUF6308"/>
    <property type="match status" value="1"/>
</dbReference>
<proteinExistence type="predicted"/>
<evidence type="ECO:0000313" key="1">
    <source>
        <dbReference type="EMBL" id="SHG43152.1"/>
    </source>
</evidence>
<dbReference type="OrthoDB" id="5175783at2"/>
<organism evidence="1 2">
    <name type="scientific">Geodermatophilus nigrescens</name>
    <dbReference type="NCBI Taxonomy" id="1070870"/>
    <lineage>
        <taxon>Bacteria</taxon>
        <taxon>Bacillati</taxon>
        <taxon>Actinomycetota</taxon>
        <taxon>Actinomycetes</taxon>
        <taxon>Geodermatophilales</taxon>
        <taxon>Geodermatophilaceae</taxon>
        <taxon>Geodermatophilus</taxon>
    </lineage>
</organism>
<reference evidence="1 2" key="1">
    <citation type="submission" date="2016-11" db="EMBL/GenBank/DDBJ databases">
        <authorList>
            <person name="Jaros S."/>
            <person name="Januszkiewicz K."/>
            <person name="Wedrychowicz H."/>
        </authorList>
    </citation>
    <scope>NUCLEOTIDE SEQUENCE [LARGE SCALE GENOMIC DNA]</scope>
    <source>
        <strain evidence="1 2">DSM 45408</strain>
    </source>
</reference>
<dbReference type="Proteomes" id="UP000184471">
    <property type="component" value="Unassembled WGS sequence"/>
</dbReference>
<evidence type="ECO:0000313" key="2">
    <source>
        <dbReference type="Proteomes" id="UP000184471"/>
    </source>
</evidence>
<dbReference type="EMBL" id="FQVX01000002">
    <property type="protein sequence ID" value="SHG43152.1"/>
    <property type="molecule type" value="Genomic_DNA"/>
</dbReference>
<dbReference type="STRING" id="1070870.SAMN05444351_2622"/>
<keyword evidence="2" id="KW-1185">Reference proteome</keyword>
<accession>A0A1M5JRD7</accession>
<sequence length="259" mass="27583">MTAGRGSDAVLVLPSAGPDPIPLPTALAAVLGYARGRRPLFFRSPSQPQGRWVEVLAYALDRFDGQAPETADRPTDRDVLVAEGLHGRLDPAAWREVRGTLDDVWPLVRTMLDRAAGRPMWELPDDEFSVLGEPGTVGAALRTLTGSPGARHVVAALHSRYPGLVPLVDGVTRRQLYGHVSEGDSGPEAVVHRELTANAAAFASLETATAALIGRPLTRLRLHDVLLWLSGSLRMTHAVAVGRALAADSEQGLDALLPA</sequence>
<dbReference type="AlphaFoldDB" id="A0A1M5JRD7"/>